<reference evidence="1" key="2">
    <citation type="journal article" date="2015" name="Data Brief">
        <title>Shoot transcriptome of the giant reed, Arundo donax.</title>
        <authorList>
            <person name="Barrero R.A."/>
            <person name="Guerrero F.D."/>
            <person name="Moolhuijzen P."/>
            <person name="Goolsby J.A."/>
            <person name="Tidwell J."/>
            <person name="Bellgard S.E."/>
            <person name="Bellgard M.I."/>
        </authorList>
    </citation>
    <scope>NUCLEOTIDE SEQUENCE</scope>
    <source>
        <tissue evidence="1">Shoot tissue taken approximately 20 cm above the soil surface</tissue>
    </source>
</reference>
<evidence type="ECO:0000313" key="1">
    <source>
        <dbReference type="EMBL" id="JAD95791.1"/>
    </source>
</evidence>
<organism evidence="1">
    <name type="scientific">Arundo donax</name>
    <name type="common">Giant reed</name>
    <name type="synonym">Donax arundinaceus</name>
    <dbReference type="NCBI Taxonomy" id="35708"/>
    <lineage>
        <taxon>Eukaryota</taxon>
        <taxon>Viridiplantae</taxon>
        <taxon>Streptophyta</taxon>
        <taxon>Embryophyta</taxon>
        <taxon>Tracheophyta</taxon>
        <taxon>Spermatophyta</taxon>
        <taxon>Magnoliopsida</taxon>
        <taxon>Liliopsida</taxon>
        <taxon>Poales</taxon>
        <taxon>Poaceae</taxon>
        <taxon>PACMAD clade</taxon>
        <taxon>Arundinoideae</taxon>
        <taxon>Arundineae</taxon>
        <taxon>Arundo</taxon>
    </lineage>
</organism>
<sequence length="134" mass="15256">MIHCVVYFASELEMHRKSTYYIQTNTNTNGATYNINFSEILITASPSTSKAIYHYDVEKLAFWLFSTRICSTRLADEMKLSCATQGFYITYEGRNPAGIFSDTVRSTYTAANVDSIWFQSRKGFTNIICMKSSS</sequence>
<proteinExistence type="predicted"/>
<name>A0A0A9E6S9_ARUDO</name>
<accession>A0A0A9E6S9</accession>
<protein>
    <submittedName>
        <fullName evidence="1">Uncharacterized protein</fullName>
    </submittedName>
</protein>
<dbReference type="EMBL" id="GBRH01202104">
    <property type="protein sequence ID" value="JAD95791.1"/>
    <property type="molecule type" value="Transcribed_RNA"/>
</dbReference>
<reference evidence="1" key="1">
    <citation type="submission" date="2014-09" db="EMBL/GenBank/DDBJ databases">
        <authorList>
            <person name="Magalhaes I.L.F."/>
            <person name="Oliveira U."/>
            <person name="Santos F.R."/>
            <person name="Vidigal T.H.D.A."/>
            <person name="Brescovit A.D."/>
            <person name="Santos A.J."/>
        </authorList>
    </citation>
    <scope>NUCLEOTIDE SEQUENCE</scope>
    <source>
        <tissue evidence="1">Shoot tissue taken approximately 20 cm above the soil surface</tissue>
    </source>
</reference>
<dbReference type="AlphaFoldDB" id="A0A0A9E6S9"/>